<dbReference type="RefSeq" id="WP_109792779.1">
    <property type="nucleotide sequence ID" value="NZ_PHIG01000006.1"/>
</dbReference>
<accession>A0A2M9G6I1</accession>
<organism evidence="2 3">
    <name type="scientific">Minwuia thermotolerans</name>
    <dbReference type="NCBI Taxonomy" id="2056226"/>
    <lineage>
        <taxon>Bacteria</taxon>
        <taxon>Pseudomonadati</taxon>
        <taxon>Pseudomonadota</taxon>
        <taxon>Alphaproteobacteria</taxon>
        <taxon>Minwuiales</taxon>
        <taxon>Minwuiaceae</taxon>
        <taxon>Minwuia</taxon>
    </lineage>
</organism>
<dbReference type="PROSITE" id="PS51257">
    <property type="entry name" value="PROKAR_LIPOPROTEIN"/>
    <property type="match status" value="1"/>
</dbReference>
<dbReference type="EMBL" id="PHIG01000006">
    <property type="protein sequence ID" value="PJK31311.1"/>
    <property type="molecule type" value="Genomic_DNA"/>
</dbReference>
<keyword evidence="1" id="KW-0175">Coiled coil</keyword>
<dbReference type="Proteomes" id="UP000229498">
    <property type="component" value="Unassembled WGS sequence"/>
</dbReference>
<gene>
    <name evidence="2" type="ORF">CVT23_02305</name>
</gene>
<feature type="coiled-coil region" evidence="1">
    <location>
        <begin position="90"/>
        <end position="117"/>
    </location>
</feature>
<proteinExistence type="predicted"/>
<keyword evidence="3" id="KW-1185">Reference proteome</keyword>
<dbReference type="OrthoDB" id="8435006at2"/>
<evidence type="ECO:0000256" key="1">
    <source>
        <dbReference type="SAM" id="Coils"/>
    </source>
</evidence>
<comment type="caution">
    <text evidence="2">The sequence shown here is derived from an EMBL/GenBank/DDBJ whole genome shotgun (WGS) entry which is preliminary data.</text>
</comment>
<evidence type="ECO:0000313" key="3">
    <source>
        <dbReference type="Proteomes" id="UP000229498"/>
    </source>
</evidence>
<protein>
    <submittedName>
        <fullName evidence="2">Uncharacterized protein</fullName>
    </submittedName>
</protein>
<evidence type="ECO:0000313" key="2">
    <source>
        <dbReference type="EMBL" id="PJK31311.1"/>
    </source>
</evidence>
<name>A0A2M9G6I1_9PROT</name>
<sequence length="384" mass="40507">MLMTGLRALALGGAIAIAGCSSDDIWPSLAGSGDQSTAAKPARATQPTATPIVAPAGTTAVGQPALGDGVFRAPGTSPLTDTGTVVGAKVNQLARELAELQTRLNQRNARLQQIRQSTIDNARDYHGSVGAIEARLQVGTTPGNPELIAQWNQAQDQLDQVSRDIAEMNQLANDVASDSSLAAFLLESARATYGISGAVDQDHQNLSVLEDDINKTQVVVDRLLNEISEDVSRQTAYVGNERRNLSALALAIKNGELYGASLASRAYLPSNAALNARNVTPQPATGRPLVVIRFDRQNVQYQQALYTAVSRALDQQPSANFDLVAVSPSQGSPADVALSRSTARKRADEVLQVLTGMGLPADRIALASTTNAGARAPEVHIYVR</sequence>
<reference evidence="2 3" key="1">
    <citation type="submission" date="2017-11" db="EMBL/GenBank/DDBJ databases">
        <title>Draft genome sequence of Rhizobiales bacterium SY3-13.</title>
        <authorList>
            <person name="Sun C."/>
        </authorList>
    </citation>
    <scope>NUCLEOTIDE SEQUENCE [LARGE SCALE GENOMIC DNA]</scope>
    <source>
        <strain evidence="2 3">SY3-13</strain>
    </source>
</reference>
<dbReference type="AlphaFoldDB" id="A0A2M9G6I1"/>